<evidence type="ECO:0000259" key="2">
    <source>
        <dbReference type="PROSITE" id="PS50812"/>
    </source>
</evidence>
<dbReference type="AlphaFoldDB" id="A0A0C3BI95"/>
<feature type="region of interest" description="Disordered" evidence="1">
    <location>
        <begin position="130"/>
        <end position="214"/>
    </location>
</feature>
<feature type="domain" description="PWWP" evidence="2">
    <location>
        <begin position="17"/>
        <end position="80"/>
    </location>
</feature>
<sequence length="341" mass="37642">MSKTPPAPAATAPDVKVGDVVLAKVKGFSAWPAVIVDSGNLPPSVKAEKPKGSSHHCVRFIPTGEFGWPAFKDVSLLTHEKIDAFLEKDKKKTSSLYKGYEIGKNPAKWILEKEEQLGQQIDLEAAAEVDQLEDETEKKSKSKKRKVAEPKPSKKKSKAAKEDDEDAGSKKKRTSRKRKAGEDSDDDDDKKESKNKKVKEDDDALANDPEATKIKEWRHQLQRAFLRDNVKPEASALSEYDETFQVIENYQGLTIQYLSYSKIGKVMKKISQLPEAHIPDNDGQFKFRERAAKLVGDWHQILNAKAGEGEATEAVNGTAEKAESAPAPAAVDGDVSIMTDA</sequence>
<feature type="compositionally biased region" description="Basic residues" evidence="1">
    <location>
        <begin position="170"/>
        <end position="179"/>
    </location>
</feature>
<dbReference type="STRING" id="933852.A0A0C3BI95"/>
<keyword evidence="4" id="KW-1185">Reference proteome</keyword>
<feature type="region of interest" description="Disordered" evidence="1">
    <location>
        <begin position="309"/>
        <end position="341"/>
    </location>
</feature>
<dbReference type="Proteomes" id="UP000054097">
    <property type="component" value="Unassembled WGS sequence"/>
</dbReference>
<dbReference type="InterPro" id="IPR035503">
    <property type="entry name" value="IOC4-like_PWWP"/>
</dbReference>
<dbReference type="InterPro" id="IPR000313">
    <property type="entry name" value="PWWP_dom"/>
</dbReference>
<evidence type="ECO:0000256" key="1">
    <source>
        <dbReference type="SAM" id="MobiDB-lite"/>
    </source>
</evidence>
<dbReference type="OrthoDB" id="62853at2759"/>
<dbReference type="EMBL" id="KN824282">
    <property type="protein sequence ID" value="KIM31206.1"/>
    <property type="molecule type" value="Genomic_DNA"/>
</dbReference>
<dbReference type="Pfam" id="PF00855">
    <property type="entry name" value="PWWP"/>
    <property type="match status" value="1"/>
</dbReference>
<dbReference type="PROSITE" id="PS50812">
    <property type="entry name" value="PWWP"/>
    <property type="match status" value="1"/>
</dbReference>
<accession>A0A0C3BI95</accession>
<name>A0A0C3BI95_SERVB</name>
<dbReference type="HOGENOM" id="CLU_043161_0_0_1"/>
<reference evidence="4" key="2">
    <citation type="submission" date="2015-01" db="EMBL/GenBank/DDBJ databases">
        <title>Evolutionary Origins and Diversification of the Mycorrhizal Mutualists.</title>
        <authorList>
            <consortium name="DOE Joint Genome Institute"/>
            <consortium name="Mycorrhizal Genomics Consortium"/>
            <person name="Kohler A."/>
            <person name="Kuo A."/>
            <person name="Nagy L.G."/>
            <person name="Floudas D."/>
            <person name="Copeland A."/>
            <person name="Barry K.W."/>
            <person name="Cichocki N."/>
            <person name="Veneault-Fourrey C."/>
            <person name="LaButti K."/>
            <person name="Lindquist E.A."/>
            <person name="Lipzen A."/>
            <person name="Lundell T."/>
            <person name="Morin E."/>
            <person name="Murat C."/>
            <person name="Riley R."/>
            <person name="Ohm R."/>
            <person name="Sun H."/>
            <person name="Tunlid A."/>
            <person name="Henrissat B."/>
            <person name="Grigoriev I.V."/>
            <person name="Hibbett D.S."/>
            <person name="Martin F."/>
        </authorList>
    </citation>
    <scope>NUCLEOTIDE SEQUENCE [LARGE SCALE GENOMIC DNA]</scope>
    <source>
        <strain evidence="4">MAFF 305830</strain>
    </source>
</reference>
<gene>
    <name evidence="3" type="ORF">M408DRAFT_255634</name>
</gene>
<dbReference type="SMART" id="SM00293">
    <property type="entry name" value="PWWP"/>
    <property type="match status" value="1"/>
</dbReference>
<organism evidence="3 4">
    <name type="scientific">Serendipita vermifera MAFF 305830</name>
    <dbReference type="NCBI Taxonomy" id="933852"/>
    <lineage>
        <taxon>Eukaryota</taxon>
        <taxon>Fungi</taxon>
        <taxon>Dikarya</taxon>
        <taxon>Basidiomycota</taxon>
        <taxon>Agaricomycotina</taxon>
        <taxon>Agaricomycetes</taxon>
        <taxon>Sebacinales</taxon>
        <taxon>Serendipitaceae</taxon>
        <taxon>Serendipita</taxon>
    </lineage>
</organism>
<protein>
    <recommendedName>
        <fullName evidence="2">PWWP domain-containing protein</fullName>
    </recommendedName>
</protein>
<evidence type="ECO:0000313" key="3">
    <source>
        <dbReference type="EMBL" id="KIM31206.1"/>
    </source>
</evidence>
<dbReference type="SUPFAM" id="SSF63748">
    <property type="entry name" value="Tudor/PWWP/MBT"/>
    <property type="match status" value="1"/>
</dbReference>
<evidence type="ECO:0000313" key="4">
    <source>
        <dbReference type="Proteomes" id="UP000054097"/>
    </source>
</evidence>
<reference evidence="3 4" key="1">
    <citation type="submission" date="2014-04" db="EMBL/GenBank/DDBJ databases">
        <authorList>
            <consortium name="DOE Joint Genome Institute"/>
            <person name="Kuo A."/>
            <person name="Zuccaro A."/>
            <person name="Kohler A."/>
            <person name="Nagy L.G."/>
            <person name="Floudas D."/>
            <person name="Copeland A."/>
            <person name="Barry K.W."/>
            <person name="Cichocki N."/>
            <person name="Veneault-Fourrey C."/>
            <person name="LaButti K."/>
            <person name="Lindquist E.A."/>
            <person name="Lipzen A."/>
            <person name="Lundell T."/>
            <person name="Morin E."/>
            <person name="Murat C."/>
            <person name="Sun H."/>
            <person name="Tunlid A."/>
            <person name="Henrissat B."/>
            <person name="Grigoriev I.V."/>
            <person name="Hibbett D.S."/>
            <person name="Martin F."/>
            <person name="Nordberg H.P."/>
            <person name="Cantor M.N."/>
            <person name="Hua S.X."/>
        </authorList>
    </citation>
    <scope>NUCLEOTIDE SEQUENCE [LARGE SCALE GENOMIC DNA]</scope>
    <source>
        <strain evidence="3 4">MAFF 305830</strain>
    </source>
</reference>
<dbReference type="PANTHER" id="PTHR12550">
    <property type="entry name" value="HEPATOMA-DERIVED GROWTH FACTOR-RELATED"/>
    <property type="match status" value="1"/>
</dbReference>
<proteinExistence type="predicted"/>
<dbReference type="Gene3D" id="2.30.30.140">
    <property type="match status" value="1"/>
</dbReference>
<dbReference type="PANTHER" id="PTHR12550:SF70">
    <property type="entry name" value="JIL-1 ANCHORING AND STABILIZING PROTEIN, ISOFORM A"/>
    <property type="match status" value="1"/>
</dbReference>
<dbReference type="CDD" id="cd05840">
    <property type="entry name" value="PWWP_ScIOC4-like"/>
    <property type="match status" value="1"/>
</dbReference>